<dbReference type="GO" id="GO:0050839">
    <property type="term" value="F:cell adhesion molecule binding"/>
    <property type="evidence" value="ECO:0007669"/>
    <property type="project" value="TreeGrafter"/>
</dbReference>
<dbReference type="Pfam" id="PF00041">
    <property type="entry name" value="fn3"/>
    <property type="match status" value="1"/>
</dbReference>
<evidence type="ECO:0000313" key="12">
    <source>
        <dbReference type="Proteomes" id="UP000092461"/>
    </source>
</evidence>
<evidence type="ECO:0000256" key="4">
    <source>
        <dbReference type="ARBA" id="ARBA00023157"/>
    </source>
</evidence>
<dbReference type="Pfam" id="PF08205">
    <property type="entry name" value="C2-set_2"/>
    <property type="match status" value="1"/>
</dbReference>
<sequence>MSQVPLKAEVDLTVLFAPTHVTISGPSEARVGDIVPLQCNTAPSNPRAEIKWMVGGQLIKNASSRTVVSSEGGWITTSNITATVEPNKRSLVVICHGLNMQLSENVVSTHTVNILYPPSPPIISGYVEGSIIPAGSVQKLLCVSSGGNPLATLNWYKNDKKINSVIKTTDKSVSAELTILANVTDNQARYRCEAHNSATEIPLFETKTLSVHFAPETVKIHIEPEELKPNVIATLFCDSSSSNPPSKITWWRDGIPVEGLNNSSKPGLWGGTVSSLELKVNVTQEMNGVVYTCQSTNDALQRSVHEVVSLQVLYAPIFNPPPSNTVVGVEGEPLQVSLVATGNPQSIAYTWTKDGVPILNTANGIDRIISEGPTLNITKLSRADAGIYTCEAVNSQGSAMINISVIVEYGTTITAVSENVVVNPGEDTMLSCTVEGKPLTAEHVRWERPNYDMTIKTSTTFANGTSYLHIKNALREDVGNFRCIADNRVANPTNRDVLLIVKFAPEIDKSPPLLRAATGAGERGRLPCRVEAAPKPTFIWARSGQQLNVNQSSKYFVEVKQVDAIAYESILLIERVTPSDYGLYECVVQNEMGDTKENVRLDITSPPDTPINLTVVNVTHDSVTLTWTPGFDGGMKASYRIRFREANSEHYRYEDGLPGVHKITINGLRMNTMYLFSIMASNALGSSKYMPDLVKAKTKEVPPSSKSTSSLGVGPSVLPPTSGTSGLLLLVGVVSGTVLVLLNVLLIGCCLHRRTQDRIKRGLETVPAELLEKAQVPKLVIVGIGLAGLGLLLVNAALVAWFIIRKRSKETSTQNSKSATIEMYAPSSYNDTVTGETLSSVSEKSDSYSNEGSQPDYMDDTRKKVASTYLVEHNDIPPPRYQRDGTLPCHYPNNTVNSGHTRTLPHPRHNNQHPDQRSRDDQMLGKGSTYMPAPSPAPPLDGSYYNMNSDRYLSYPPMDYPQMEFTNPPLSVNHMQTVGGGTLRRGMKGVVPPPDVTHHTTHTKATHDMQNSSSQTSGNLSNISQVSQSTPKQPQGILKDSKRNQQHNMQILNVQNAPGVDSNLLIGVNAAAYDQHNLSSFNAQLGYTDADGHLV</sequence>
<keyword evidence="8" id="KW-1133">Transmembrane helix</keyword>
<dbReference type="SUPFAM" id="SSF48726">
    <property type="entry name" value="Immunoglobulin"/>
    <property type="match status" value="6"/>
</dbReference>
<evidence type="ECO:0000256" key="1">
    <source>
        <dbReference type="ARBA" id="ARBA00004479"/>
    </source>
</evidence>
<feature type="compositionally biased region" description="Polar residues" evidence="7">
    <location>
        <begin position="832"/>
        <end position="853"/>
    </location>
</feature>
<dbReference type="Proteomes" id="UP000092461">
    <property type="component" value="Unassembled WGS sequence"/>
</dbReference>
<feature type="domain" description="Ig-like" evidence="9">
    <location>
        <begin position="120"/>
        <end position="210"/>
    </location>
</feature>
<keyword evidence="6" id="KW-0393">Immunoglobulin domain</keyword>
<keyword evidence="12" id="KW-1185">Reference proteome</keyword>
<dbReference type="CDD" id="cd00063">
    <property type="entry name" value="FN3"/>
    <property type="match status" value="1"/>
</dbReference>
<dbReference type="PANTHER" id="PTHR11640">
    <property type="entry name" value="NEPHRIN"/>
    <property type="match status" value="1"/>
</dbReference>
<name>A0A1B0GHZ6_LUTLO</name>
<dbReference type="SMART" id="SM00408">
    <property type="entry name" value="IGc2"/>
    <property type="match status" value="5"/>
</dbReference>
<feature type="region of interest" description="Disordered" evidence="7">
    <location>
        <begin position="995"/>
        <end position="1043"/>
    </location>
</feature>
<evidence type="ECO:0000256" key="6">
    <source>
        <dbReference type="ARBA" id="ARBA00023319"/>
    </source>
</evidence>
<dbReference type="InterPro" id="IPR007110">
    <property type="entry name" value="Ig-like_dom"/>
</dbReference>
<dbReference type="InterPro" id="IPR003598">
    <property type="entry name" value="Ig_sub2"/>
</dbReference>
<dbReference type="Pfam" id="PF07679">
    <property type="entry name" value="I-set"/>
    <property type="match status" value="1"/>
</dbReference>
<accession>A0A1B0GHZ6</accession>
<dbReference type="EMBL" id="AJWK01010462">
    <property type="status" value="NOT_ANNOTATED_CDS"/>
    <property type="molecule type" value="Genomic_DNA"/>
</dbReference>
<evidence type="ECO:0000256" key="5">
    <source>
        <dbReference type="ARBA" id="ARBA00023180"/>
    </source>
</evidence>
<reference evidence="11" key="1">
    <citation type="submission" date="2020-05" db="UniProtKB">
        <authorList>
            <consortium name="EnsemblMetazoa"/>
        </authorList>
    </citation>
    <scope>IDENTIFICATION</scope>
    <source>
        <strain evidence="11">Jacobina</strain>
    </source>
</reference>
<feature type="compositionally biased region" description="Polar residues" evidence="7">
    <location>
        <begin position="1008"/>
        <end position="1033"/>
    </location>
</feature>
<feature type="compositionally biased region" description="Basic and acidic residues" evidence="7">
    <location>
        <begin position="912"/>
        <end position="923"/>
    </location>
</feature>
<evidence type="ECO:0000256" key="8">
    <source>
        <dbReference type="SAM" id="Phobius"/>
    </source>
</evidence>
<dbReference type="Pfam" id="PF13927">
    <property type="entry name" value="Ig_3"/>
    <property type="match status" value="3"/>
</dbReference>
<dbReference type="Gene3D" id="2.60.40.10">
    <property type="entry name" value="Immunoglobulins"/>
    <property type="match status" value="7"/>
</dbReference>
<dbReference type="FunFam" id="2.60.40.10:FF:000032">
    <property type="entry name" value="palladin isoform X1"/>
    <property type="match status" value="1"/>
</dbReference>
<feature type="domain" description="Ig-like" evidence="9">
    <location>
        <begin position="215"/>
        <end position="309"/>
    </location>
</feature>
<dbReference type="InterPro" id="IPR051275">
    <property type="entry name" value="Cell_adhesion_signaling"/>
</dbReference>
<dbReference type="PANTHER" id="PTHR11640:SF31">
    <property type="entry name" value="IRREGULAR CHIASM C-ROUGHEST PROTEIN-RELATED"/>
    <property type="match status" value="1"/>
</dbReference>
<feature type="domain" description="Ig-like" evidence="9">
    <location>
        <begin position="505"/>
        <end position="604"/>
    </location>
</feature>
<dbReference type="FunFam" id="2.60.40.10:FF:001273">
    <property type="entry name" value="Hibris, isoform B"/>
    <property type="match status" value="1"/>
</dbReference>
<dbReference type="VEuPathDB" id="VectorBase:LLONM1_007369"/>
<feature type="transmembrane region" description="Helical" evidence="8">
    <location>
        <begin position="779"/>
        <end position="804"/>
    </location>
</feature>
<dbReference type="GO" id="GO:0009653">
    <property type="term" value="P:anatomical structure morphogenesis"/>
    <property type="evidence" value="ECO:0007669"/>
    <property type="project" value="UniProtKB-ARBA"/>
</dbReference>
<dbReference type="SMART" id="SM00060">
    <property type="entry name" value="FN3"/>
    <property type="match status" value="1"/>
</dbReference>
<feature type="domain" description="Ig-like" evidence="9">
    <location>
        <begin position="316"/>
        <end position="406"/>
    </location>
</feature>
<evidence type="ECO:0000259" key="9">
    <source>
        <dbReference type="PROSITE" id="PS50835"/>
    </source>
</evidence>
<dbReference type="GO" id="GO:0005886">
    <property type="term" value="C:plasma membrane"/>
    <property type="evidence" value="ECO:0007669"/>
    <property type="project" value="TreeGrafter"/>
</dbReference>
<evidence type="ECO:0000259" key="10">
    <source>
        <dbReference type="PROSITE" id="PS50853"/>
    </source>
</evidence>
<dbReference type="PROSITE" id="PS50835">
    <property type="entry name" value="IG_LIKE"/>
    <property type="match status" value="6"/>
</dbReference>
<keyword evidence="4" id="KW-1015">Disulfide bond</keyword>
<dbReference type="InterPro" id="IPR003961">
    <property type="entry name" value="FN3_dom"/>
</dbReference>
<dbReference type="InterPro" id="IPR013162">
    <property type="entry name" value="CD80_C2-set"/>
</dbReference>
<keyword evidence="3 8" id="KW-0472">Membrane</keyword>
<evidence type="ECO:0008006" key="13">
    <source>
        <dbReference type="Google" id="ProtNLM"/>
    </source>
</evidence>
<feature type="domain" description="Fibronectin type-III" evidence="10">
    <location>
        <begin position="609"/>
        <end position="701"/>
    </location>
</feature>
<comment type="subcellular location">
    <subcellularLocation>
        <location evidence="1">Membrane</location>
        <topology evidence="1">Single-pass type I membrane protein</topology>
    </subcellularLocation>
</comment>
<dbReference type="GO" id="GO:0005911">
    <property type="term" value="C:cell-cell junction"/>
    <property type="evidence" value="ECO:0007669"/>
    <property type="project" value="TreeGrafter"/>
</dbReference>
<keyword evidence="2" id="KW-0677">Repeat</keyword>
<dbReference type="FunFam" id="2.60.40.10:FF:000405">
    <property type="entry name" value="nephrin isoform X1"/>
    <property type="match status" value="1"/>
</dbReference>
<evidence type="ECO:0000256" key="7">
    <source>
        <dbReference type="SAM" id="MobiDB-lite"/>
    </source>
</evidence>
<feature type="domain" description="Ig-like" evidence="9">
    <location>
        <begin position="411"/>
        <end position="499"/>
    </location>
</feature>
<dbReference type="InterPro" id="IPR013783">
    <property type="entry name" value="Ig-like_fold"/>
</dbReference>
<protein>
    <recommendedName>
        <fullName evidence="13">Nephrin</fullName>
    </recommendedName>
</protein>
<dbReference type="SUPFAM" id="SSF49265">
    <property type="entry name" value="Fibronectin type III"/>
    <property type="match status" value="1"/>
</dbReference>
<dbReference type="GO" id="GO:0030154">
    <property type="term" value="P:cell differentiation"/>
    <property type="evidence" value="ECO:0007669"/>
    <property type="project" value="UniProtKB-ARBA"/>
</dbReference>
<evidence type="ECO:0000256" key="3">
    <source>
        <dbReference type="ARBA" id="ARBA00023136"/>
    </source>
</evidence>
<dbReference type="VEuPathDB" id="VectorBase:LLOJ003267"/>
<feature type="domain" description="Ig-like" evidence="9">
    <location>
        <begin position="18"/>
        <end position="113"/>
    </location>
</feature>
<dbReference type="InterPro" id="IPR036179">
    <property type="entry name" value="Ig-like_dom_sf"/>
</dbReference>
<dbReference type="SMART" id="SM00409">
    <property type="entry name" value="IG"/>
    <property type="match status" value="5"/>
</dbReference>
<keyword evidence="5" id="KW-0325">Glycoprotein</keyword>
<feature type="compositionally biased region" description="Polar residues" evidence="7">
    <location>
        <begin position="892"/>
        <end position="901"/>
    </location>
</feature>
<dbReference type="EnsemblMetazoa" id="LLOJ003267-RA">
    <property type="protein sequence ID" value="LLOJ003267-PA"/>
    <property type="gene ID" value="LLOJ003267"/>
</dbReference>
<dbReference type="InterPro" id="IPR036116">
    <property type="entry name" value="FN3_sf"/>
</dbReference>
<keyword evidence="8" id="KW-0812">Transmembrane</keyword>
<proteinExistence type="predicted"/>
<dbReference type="InterPro" id="IPR003599">
    <property type="entry name" value="Ig_sub"/>
</dbReference>
<evidence type="ECO:0000256" key="2">
    <source>
        <dbReference type="ARBA" id="ARBA00022737"/>
    </source>
</evidence>
<dbReference type="InterPro" id="IPR013098">
    <property type="entry name" value="Ig_I-set"/>
</dbReference>
<dbReference type="AlphaFoldDB" id="A0A1B0GHZ6"/>
<dbReference type="PROSITE" id="PS50853">
    <property type="entry name" value="FN3"/>
    <property type="match status" value="1"/>
</dbReference>
<feature type="transmembrane region" description="Helical" evidence="8">
    <location>
        <begin position="727"/>
        <end position="751"/>
    </location>
</feature>
<feature type="region of interest" description="Disordered" evidence="7">
    <location>
        <begin position="891"/>
        <end position="944"/>
    </location>
</feature>
<dbReference type="GO" id="GO:0098609">
    <property type="term" value="P:cell-cell adhesion"/>
    <property type="evidence" value="ECO:0007669"/>
    <property type="project" value="TreeGrafter"/>
</dbReference>
<feature type="region of interest" description="Disordered" evidence="7">
    <location>
        <begin position="832"/>
        <end position="861"/>
    </location>
</feature>
<evidence type="ECO:0000313" key="11">
    <source>
        <dbReference type="EnsemblMetazoa" id="LLOJ003267-PA"/>
    </source>
</evidence>
<organism evidence="11 12">
    <name type="scientific">Lutzomyia longipalpis</name>
    <name type="common">Sand fly</name>
    <dbReference type="NCBI Taxonomy" id="7200"/>
    <lineage>
        <taxon>Eukaryota</taxon>
        <taxon>Metazoa</taxon>
        <taxon>Ecdysozoa</taxon>
        <taxon>Arthropoda</taxon>
        <taxon>Hexapoda</taxon>
        <taxon>Insecta</taxon>
        <taxon>Pterygota</taxon>
        <taxon>Neoptera</taxon>
        <taxon>Endopterygota</taxon>
        <taxon>Diptera</taxon>
        <taxon>Nematocera</taxon>
        <taxon>Psychodoidea</taxon>
        <taxon>Psychodidae</taxon>
        <taxon>Lutzomyia</taxon>
        <taxon>Lutzomyia</taxon>
    </lineage>
</organism>